<reference evidence="1 2" key="1">
    <citation type="journal article" date="2021" name="MBio">
        <title>A New Model Trypanosomatid, Novymonas esmeraldas: Genomic Perception of Its 'Candidatus Pandoraea novymonadis' Endosymbiont.</title>
        <authorList>
            <person name="Zakharova A."/>
            <person name="Saura A."/>
            <person name="Butenko A."/>
            <person name="Podesvova L."/>
            <person name="Warmusova S."/>
            <person name="Kostygov A.Y."/>
            <person name="Nenarokova A."/>
            <person name="Lukes J."/>
            <person name="Opperdoes F.R."/>
            <person name="Yurchenko V."/>
        </authorList>
    </citation>
    <scope>NUCLEOTIDE SEQUENCE [LARGE SCALE GENOMIC DNA]</scope>
    <source>
        <strain evidence="1 2">E262AT.01</strain>
    </source>
</reference>
<evidence type="ECO:0000313" key="1">
    <source>
        <dbReference type="EMBL" id="KAK7195450.1"/>
    </source>
</evidence>
<dbReference type="AlphaFoldDB" id="A0AAW0EP07"/>
<accession>A0AAW0EP07</accession>
<evidence type="ECO:0000313" key="2">
    <source>
        <dbReference type="Proteomes" id="UP001430356"/>
    </source>
</evidence>
<sequence length="386" mass="40182">MAAVRTAFPVLVRGASATPLATQMRIVSRTPLASLQLQLQEIVRAPLPLTGEGLLCAMQVGADLTVPLTVVGACDDDNVAGGEAGGCLVVHSPGLPGGFVVSPGELLRSRARLRPPCRSGVAGDSPSSLGTVCLMEAVSKEWAGVPRSSPVVASSPSPPPPCSGVLDTFYRLARRRHFSLAGMARVMECGARLHTDALQLDFPYQCGGAQATKRYLDITADVADVFGAHMRHGTKVLSRYGVAVSVGVVDRLTSLATPALLWHPSGAQAACIAPILHGCPLLPLGTVTLDYNGPVPGSRLNSKEDPRRYMDVASQSDYDGSAWLTQGLFGVRPGDAWSPPASPKSNGHGTTAEFEVVGVAYSEAAEEMELLVRDPASGTVVAAADV</sequence>
<comment type="caution">
    <text evidence="1">The sequence shown here is derived from an EMBL/GenBank/DDBJ whole genome shotgun (WGS) entry which is preliminary data.</text>
</comment>
<name>A0AAW0EP07_9TRYP</name>
<keyword evidence="2" id="KW-1185">Reference proteome</keyword>
<organism evidence="1 2">
    <name type="scientific">Novymonas esmeraldas</name>
    <dbReference type="NCBI Taxonomy" id="1808958"/>
    <lineage>
        <taxon>Eukaryota</taxon>
        <taxon>Discoba</taxon>
        <taxon>Euglenozoa</taxon>
        <taxon>Kinetoplastea</taxon>
        <taxon>Metakinetoplastina</taxon>
        <taxon>Trypanosomatida</taxon>
        <taxon>Trypanosomatidae</taxon>
        <taxon>Novymonas</taxon>
    </lineage>
</organism>
<dbReference type="Proteomes" id="UP001430356">
    <property type="component" value="Unassembled WGS sequence"/>
</dbReference>
<proteinExistence type="predicted"/>
<protein>
    <submittedName>
        <fullName evidence="1">Uncharacterized protein</fullName>
    </submittedName>
</protein>
<dbReference type="EMBL" id="JAECZO010000054">
    <property type="protein sequence ID" value="KAK7195450.1"/>
    <property type="molecule type" value="Genomic_DNA"/>
</dbReference>
<gene>
    <name evidence="1" type="ORF">NESM_000472200</name>
</gene>